<dbReference type="Pfam" id="PF11412">
    <property type="entry name" value="DsbD_N"/>
    <property type="match status" value="1"/>
</dbReference>
<dbReference type="RefSeq" id="WP_200390693.1">
    <property type="nucleotide sequence ID" value="NZ_JAENIO010000007.1"/>
</dbReference>
<evidence type="ECO:0000313" key="2">
    <source>
        <dbReference type="EMBL" id="MBK1833259.1"/>
    </source>
</evidence>
<feature type="domain" description="Thiol:disulfide interchange protein DsbD N-terminal" evidence="1">
    <location>
        <begin position="51"/>
        <end position="163"/>
    </location>
</feature>
<accession>A0A934RQK0</accession>
<keyword evidence="3" id="KW-1185">Reference proteome</keyword>
<comment type="caution">
    <text evidence="2">The sequence shown here is derived from an EMBL/GenBank/DDBJ whole genome shotgun (WGS) entry which is preliminary data.</text>
</comment>
<proteinExistence type="predicted"/>
<dbReference type="Proteomes" id="UP000604083">
    <property type="component" value="Unassembled WGS sequence"/>
</dbReference>
<name>A0A934RQK0_9BACT</name>
<gene>
    <name evidence="2" type="ORF">JIN78_04230</name>
</gene>
<organism evidence="2 3">
    <name type="scientific">Roseibacillus ishigakijimensis</name>
    <dbReference type="NCBI Taxonomy" id="454146"/>
    <lineage>
        <taxon>Bacteria</taxon>
        <taxon>Pseudomonadati</taxon>
        <taxon>Verrucomicrobiota</taxon>
        <taxon>Verrucomicrobiia</taxon>
        <taxon>Verrucomicrobiales</taxon>
        <taxon>Verrucomicrobiaceae</taxon>
        <taxon>Roseibacillus</taxon>
    </lineage>
</organism>
<dbReference type="AlphaFoldDB" id="A0A934RQK0"/>
<evidence type="ECO:0000313" key="3">
    <source>
        <dbReference type="Proteomes" id="UP000604083"/>
    </source>
</evidence>
<dbReference type="EMBL" id="JAENIO010000007">
    <property type="protein sequence ID" value="MBK1833259.1"/>
    <property type="molecule type" value="Genomic_DNA"/>
</dbReference>
<protein>
    <recommendedName>
        <fullName evidence="1">Thiol:disulfide interchange protein DsbD N-terminal domain-containing protein</fullName>
    </recommendedName>
</protein>
<dbReference type="InterPro" id="IPR028250">
    <property type="entry name" value="DsbDN"/>
</dbReference>
<sequence>MTAERLFSRRGGIKTLIIITLLSSFVASLRAADEGETPVGVELALLPEVSVMAPGEPFRVGLHIRHHSHFHTYWANPGIVGVPTQLEWKLPFGFEASEIQWPYPERVDMAGHPAHGFHRDVLLMVEITPTAEISVERVTLEAGVIWMACAQTCHPGQTSLALTLPVGEQSVRHGENGPLFTAAEKELPRALPAESGRLRSVREADEIVFEFSGSLPEGEDSPYFYSSDGQVSSEKPQKWEAIEAGKWRVTLQRSDFGPAGKKTLPGVLRTAAGWRTLELAYPAP</sequence>
<evidence type="ECO:0000259" key="1">
    <source>
        <dbReference type="Pfam" id="PF11412"/>
    </source>
</evidence>
<reference evidence="2" key="1">
    <citation type="submission" date="2021-01" db="EMBL/GenBank/DDBJ databases">
        <title>Modified the classification status of verrucomicrobia.</title>
        <authorList>
            <person name="Feng X."/>
        </authorList>
    </citation>
    <scope>NUCLEOTIDE SEQUENCE</scope>
    <source>
        <strain evidence="2">KCTC 12986</strain>
    </source>
</reference>